<feature type="compositionally biased region" description="Basic residues" evidence="1">
    <location>
        <begin position="883"/>
        <end position="894"/>
    </location>
</feature>
<protein>
    <recommendedName>
        <fullName evidence="4">FluG domain-containing protein</fullName>
    </recommendedName>
</protein>
<dbReference type="PANTHER" id="PTHR37535:SF4">
    <property type="entry name" value="FLUG DOMAIN-CONTAINING PROTEIN"/>
    <property type="match status" value="1"/>
</dbReference>
<dbReference type="OMA" id="RHHWVHS"/>
<dbReference type="PANTHER" id="PTHR37535">
    <property type="entry name" value="FLUG DOMAIN PROTEIN"/>
    <property type="match status" value="1"/>
</dbReference>
<dbReference type="Pfam" id="PF11917">
    <property type="entry name" value="DUF3435"/>
    <property type="match status" value="1"/>
</dbReference>
<feature type="compositionally biased region" description="Basic and acidic residues" evidence="1">
    <location>
        <begin position="846"/>
        <end position="874"/>
    </location>
</feature>
<evidence type="ECO:0000313" key="2">
    <source>
        <dbReference type="EMBL" id="PYI17832.1"/>
    </source>
</evidence>
<accession>A0A2V5H6V4</accession>
<organism evidence="2 3">
    <name type="scientific">Aspergillus violaceofuscus (strain CBS 115571)</name>
    <dbReference type="NCBI Taxonomy" id="1450538"/>
    <lineage>
        <taxon>Eukaryota</taxon>
        <taxon>Fungi</taxon>
        <taxon>Dikarya</taxon>
        <taxon>Ascomycota</taxon>
        <taxon>Pezizomycotina</taxon>
        <taxon>Eurotiomycetes</taxon>
        <taxon>Eurotiomycetidae</taxon>
        <taxon>Eurotiales</taxon>
        <taxon>Aspergillaceae</taxon>
        <taxon>Aspergillus</taxon>
    </lineage>
</organism>
<proteinExistence type="predicted"/>
<evidence type="ECO:0000256" key="1">
    <source>
        <dbReference type="SAM" id="MobiDB-lite"/>
    </source>
</evidence>
<evidence type="ECO:0008006" key="4">
    <source>
        <dbReference type="Google" id="ProtNLM"/>
    </source>
</evidence>
<evidence type="ECO:0000313" key="3">
    <source>
        <dbReference type="Proteomes" id="UP000249829"/>
    </source>
</evidence>
<dbReference type="AlphaFoldDB" id="A0A2V5H6V4"/>
<name>A0A2V5H6V4_ASPV1</name>
<dbReference type="STRING" id="1450538.A0A2V5H6V4"/>
<keyword evidence="3" id="KW-1185">Reference proteome</keyword>
<dbReference type="InterPro" id="IPR021842">
    <property type="entry name" value="DUF3435"/>
</dbReference>
<feature type="region of interest" description="Disordered" evidence="1">
    <location>
        <begin position="843"/>
        <end position="894"/>
    </location>
</feature>
<gene>
    <name evidence="2" type="ORF">BO99DRAFT_187046</name>
</gene>
<dbReference type="EMBL" id="KZ825151">
    <property type="protein sequence ID" value="PYI17832.1"/>
    <property type="molecule type" value="Genomic_DNA"/>
</dbReference>
<dbReference type="Proteomes" id="UP000249829">
    <property type="component" value="Unassembled WGS sequence"/>
</dbReference>
<reference evidence="2 3" key="1">
    <citation type="submission" date="2018-02" db="EMBL/GenBank/DDBJ databases">
        <title>The genomes of Aspergillus section Nigri reveals drivers in fungal speciation.</title>
        <authorList>
            <consortium name="DOE Joint Genome Institute"/>
            <person name="Vesth T.C."/>
            <person name="Nybo J."/>
            <person name="Theobald S."/>
            <person name="Brandl J."/>
            <person name="Frisvad J.C."/>
            <person name="Nielsen K.F."/>
            <person name="Lyhne E.K."/>
            <person name="Kogle M.E."/>
            <person name="Kuo A."/>
            <person name="Riley R."/>
            <person name="Clum A."/>
            <person name="Nolan M."/>
            <person name="Lipzen A."/>
            <person name="Salamov A."/>
            <person name="Henrissat B."/>
            <person name="Wiebenga A."/>
            <person name="De vries R.P."/>
            <person name="Grigoriev I.V."/>
            <person name="Mortensen U.H."/>
            <person name="Andersen M.R."/>
            <person name="Baker S.E."/>
        </authorList>
    </citation>
    <scope>NUCLEOTIDE SEQUENCE [LARGE SCALE GENOMIC DNA]</scope>
    <source>
        <strain evidence="2 3">CBS 115571</strain>
    </source>
</reference>
<sequence>MAAVPAQPAQGNEYQFWTDPVLCEETRARLEHFRSLGWLPPNFKPKTLQGIAVVERYWRRFCVHVEEGDYVDYLLREEHAIYMNFFDWMFRTSREKVLQSYDEYWRRLCQYYELFAHRRVSEDAHKQIRRYLEGRFPAERKIPRRTKDKNTLDVDVFCVLYRHHWVHSRFFSHGSLIVQFATVQLWSAITGTRPGVLVPQGTTLPDHSTLGNRKRPHAFESDLPNYVSLKELPDSVCYRDIELFYLKDPQSKRDVLCAIIEFRNLKGRPEGADGTKFFMHGDYQLAYCPIAQIISYAFRDGAFVNTHLTPELIWRLRVPKHNSSLPLRWRSEVLNTPLLRRLERTPYGYELHRSLPMAYESSRQALKELGRDARFEDDIGHYNYRRWTANEVNKNFTSQERQRVLGQSGDAVFEKHYQSQFIGRDLQHVVLLRPPQDGLVRFAGSMLRKRDPNAPSELTDTHKRAICQHPDILQLRREMRELAAEMRCLAGGVKKAQTSYPHLYQRHDNVKKEIAKLRKKLATDTREAARKDHFQNAPVLEVDRQIKQLLGESDDVSDAENSGDESWELPIPNYIFPERARLVENFYGPNAENFDEDKLLARRIQVTKDMVALLRLCEPSRRGNRVNWNIDGEEDLLEQPEKSPSPPDDILKCPTDICIICCGTSRQSASNPAPRKFSSKRQDSLRRHLINMHLAHVRDGISCNWEACRNIPRFADVTKFLAHASTAHSYDINIKLCHLDQVSQIKCNKISSAEVSSESENRQRTETPASSVDLEMSNIDSRLLESRPVTIAQSLTVVPDTQISASSVESTMSDSHPISDEVPIRRSTRIRAKLADLTPVTVARQSTREMRSSPEYCKADKQLNRAKPEVERSGNSDVSVKKPLPRRSKRLRSQ</sequence>